<proteinExistence type="predicted"/>
<gene>
    <name evidence="2" type="ORF">CR203_15355</name>
</gene>
<sequence length="143" mass="15980">MNSIHLICLAVKNISKSLTFYRDGLGFETTTEEEKPAIVFFNNNGTKLELFPLSDLQKEIGDSASDVSAGFPRFTLAHNVRSKEEVDAVMQRAKLAGATIVKPPVVQSWGGYSGYFTDPDGFYWEVAFASDWKFDDNEMLIIN</sequence>
<dbReference type="RefSeq" id="WP_110939051.1">
    <property type="nucleotide sequence ID" value="NZ_KZ614148.1"/>
</dbReference>
<dbReference type="PANTHER" id="PTHR36503">
    <property type="entry name" value="BLR2520 PROTEIN"/>
    <property type="match status" value="1"/>
</dbReference>
<keyword evidence="3" id="KW-1185">Reference proteome</keyword>
<organism evidence="2 3">
    <name type="scientific">Salipaludibacillus neizhouensis</name>
    <dbReference type="NCBI Taxonomy" id="885475"/>
    <lineage>
        <taxon>Bacteria</taxon>
        <taxon>Bacillati</taxon>
        <taxon>Bacillota</taxon>
        <taxon>Bacilli</taxon>
        <taxon>Bacillales</taxon>
        <taxon>Bacillaceae</taxon>
    </lineage>
</organism>
<dbReference type="OrthoDB" id="9796521at2"/>
<dbReference type="SUPFAM" id="SSF54593">
    <property type="entry name" value="Glyoxalase/Bleomycin resistance protein/Dihydroxybiphenyl dioxygenase"/>
    <property type="match status" value="1"/>
</dbReference>
<dbReference type="PROSITE" id="PS51819">
    <property type="entry name" value="VOC"/>
    <property type="match status" value="1"/>
</dbReference>
<reference evidence="2 3" key="1">
    <citation type="submission" date="2017-10" db="EMBL/GenBank/DDBJ databases">
        <title>Bacillus sp. nov., a halophilic bacterium isolated from a Keqin Lake.</title>
        <authorList>
            <person name="Wang H."/>
        </authorList>
    </citation>
    <scope>NUCLEOTIDE SEQUENCE [LARGE SCALE GENOMIC DNA]</scope>
    <source>
        <strain evidence="2 3">KCTC 13187</strain>
    </source>
</reference>
<protein>
    <submittedName>
        <fullName evidence="2">Glyoxalase</fullName>
    </submittedName>
</protein>
<evidence type="ECO:0000259" key="1">
    <source>
        <dbReference type="PROSITE" id="PS51819"/>
    </source>
</evidence>
<feature type="domain" description="VOC" evidence="1">
    <location>
        <begin position="3"/>
        <end position="129"/>
    </location>
</feature>
<dbReference type="InterPro" id="IPR037523">
    <property type="entry name" value="VOC_core"/>
</dbReference>
<dbReference type="Pfam" id="PF00903">
    <property type="entry name" value="Glyoxalase"/>
    <property type="match status" value="1"/>
</dbReference>
<dbReference type="CDD" id="cd07251">
    <property type="entry name" value="VOC_like"/>
    <property type="match status" value="1"/>
</dbReference>
<dbReference type="PANTHER" id="PTHR36503:SF1">
    <property type="entry name" value="BLR2520 PROTEIN"/>
    <property type="match status" value="1"/>
</dbReference>
<accession>A0A3A9K5X2</accession>
<dbReference type="Proteomes" id="UP000281498">
    <property type="component" value="Unassembled WGS sequence"/>
</dbReference>
<dbReference type="InterPro" id="IPR029068">
    <property type="entry name" value="Glyas_Bleomycin-R_OHBP_Dase"/>
</dbReference>
<dbReference type="InterPro" id="IPR004360">
    <property type="entry name" value="Glyas_Fos-R_dOase_dom"/>
</dbReference>
<evidence type="ECO:0000313" key="3">
    <source>
        <dbReference type="Proteomes" id="UP000281498"/>
    </source>
</evidence>
<dbReference type="AlphaFoldDB" id="A0A3A9K5X2"/>
<evidence type="ECO:0000313" key="2">
    <source>
        <dbReference type="EMBL" id="RKL66270.1"/>
    </source>
</evidence>
<dbReference type="EMBL" id="PDOE01000007">
    <property type="protein sequence ID" value="RKL66270.1"/>
    <property type="molecule type" value="Genomic_DNA"/>
</dbReference>
<dbReference type="Gene3D" id="3.10.180.10">
    <property type="entry name" value="2,3-Dihydroxybiphenyl 1,2-Dioxygenase, domain 1"/>
    <property type="match status" value="1"/>
</dbReference>
<name>A0A3A9K5X2_9BACI</name>
<comment type="caution">
    <text evidence="2">The sequence shown here is derived from an EMBL/GenBank/DDBJ whole genome shotgun (WGS) entry which is preliminary data.</text>
</comment>